<protein>
    <submittedName>
        <fullName evidence="2">Uncharacterized protein</fullName>
    </submittedName>
</protein>
<dbReference type="AlphaFoldDB" id="A0A923NEH9"/>
<gene>
    <name evidence="2" type="ORF">H7R52_02200</name>
</gene>
<evidence type="ECO:0000313" key="2">
    <source>
        <dbReference type="EMBL" id="MBC6498255.1"/>
    </source>
</evidence>
<evidence type="ECO:0000313" key="3">
    <source>
        <dbReference type="Proteomes" id="UP000650485"/>
    </source>
</evidence>
<dbReference type="EMBL" id="JACSZT010000003">
    <property type="protein sequence ID" value="MBC6498255.1"/>
    <property type="molecule type" value="Genomic_DNA"/>
</dbReference>
<organism evidence="2 3">
    <name type="scientific">Weissella confusa</name>
    <name type="common">Lactobacillus confusus</name>
    <dbReference type="NCBI Taxonomy" id="1583"/>
    <lineage>
        <taxon>Bacteria</taxon>
        <taxon>Bacillati</taxon>
        <taxon>Bacillota</taxon>
        <taxon>Bacilli</taxon>
        <taxon>Lactobacillales</taxon>
        <taxon>Lactobacillaceae</taxon>
        <taxon>Weissella</taxon>
    </lineage>
</organism>
<dbReference type="Proteomes" id="UP000650485">
    <property type="component" value="Unassembled WGS sequence"/>
</dbReference>
<feature type="compositionally biased region" description="Basic and acidic residues" evidence="1">
    <location>
        <begin position="18"/>
        <end position="29"/>
    </location>
</feature>
<feature type="region of interest" description="Disordered" evidence="1">
    <location>
        <begin position="1"/>
        <end position="29"/>
    </location>
</feature>
<reference evidence="2" key="1">
    <citation type="submission" date="2020-08" db="EMBL/GenBank/DDBJ databases">
        <title>Complete genome sequence of Weissella confusa strain FS54 provides insights into metabolic potential.</title>
        <authorList>
            <person name="Fhoula I."/>
            <person name="Najjari A."/>
            <person name="Lekired A."/>
            <person name="Bessrour-Aouam N."/>
            <person name="Jaballah S."/>
            <person name="Klibi N."/>
            <person name="Ouzari H.-I."/>
        </authorList>
    </citation>
    <scope>NUCLEOTIDE SEQUENCE</scope>
    <source>
        <strain evidence="2">FS54</strain>
    </source>
</reference>
<evidence type="ECO:0000256" key="1">
    <source>
        <dbReference type="SAM" id="MobiDB-lite"/>
    </source>
</evidence>
<proteinExistence type="predicted"/>
<accession>A0A923NEH9</accession>
<sequence>MERKHGQTITTARIRCNQRRETEKAENKLARENKINEKVAELKARFNLD</sequence>
<name>A0A923NEH9_WEICO</name>
<comment type="caution">
    <text evidence="2">The sequence shown here is derived from an EMBL/GenBank/DDBJ whole genome shotgun (WGS) entry which is preliminary data.</text>
</comment>